<comment type="caution">
    <text evidence="2">The sequence shown here is derived from an EMBL/GenBank/DDBJ whole genome shotgun (WGS) entry which is preliminary data.</text>
</comment>
<protein>
    <submittedName>
        <fullName evidence="2">Uncharacterized protein</fullName>
    </submittedName>
</protein>
<proteinExistence type="predicted"/>
<sequence length="57" mass="6443">MIQQVYADRLKTWADWQDLSAEAHSTLVGRGSRHARSRRSVTLHRLPDDASVEPSSP</sequence>
<dbReference type="RefSeq" id="WP_306863612.1">
    <property type="nucleotide sequence ID" value="NZ_JAUSRB010000002.1"/>
</dbReference>
<accession>A0ABT9R6T2</accession>
<feature type="region of interest" description="Disordered" evidence="1">
    <location>
        <begin position="26"/>
        <end position="57"/>
    </location>
</feature>
<dbReference type="Proteomes" id="UP001230426">
    <property type="component" value="Unassembled WGS sequence"/>
</dbReference>
<feature type="compositionally biased region" description="Basic residues" evidence="1">
    <location>
        <begin position="31"/>
        <end position="42"/>
    </location>
</feature>
<name>A0ABT9R6T2_9ACTN</name>
<evidence type="ECO:0000313" key="2">
    <source>
        <dbReference type="EMBL" id="MDP9864954.1"/>
    </source>
</evidence>
<dbReference type="EMBL" id="JAUSRB010000002">
    <property type="protein sequence ID" value="MDP9864954.1"/>
    <property type="molecule type" value="Genomic_DNA"/>
</dbReference>
<organism evidence="2 3">
    <name type="scientific">Streptosporangium brasiliense</name>
    <dbReference type="NCBI Taxonomy" id="47480"/>
    <lineage>
        <taxon>Bacteria</taxon>
        <taxon>Bacillati</taxon>
        <taxon>Actinomycetota</taxon>
        <taxon>Actinomycetes</taxon>
        <taxon>Streptosporangiales</taxon>
        <taxon>Streptosporangiaceae</taxon>
        <taxon>Streptosporangium</taxon>
    </lineage>
</organism>
<evidence type="ECO:0000256" key="1">
    <source>
        <dbReference type="SAM" id="MobiDB-lite"/>
    </source>
</evidence>
<gene>
    <name evidence="2" type="ORF">J2S55_004220</name>
</gene>
<keyword evidence="3" id="KW-1185">Reference proteome</keyword>
<evidence type="ECO:0000313" key="3">
    <source>
        <dbReference type="Proteomes" id="UP001230426"/>
    </source>
</evidence>
<reference evidence="2 3" key="1">
    <citation type="submission" date="2023-07" db="EMBL/GenBank/DDBJ databases">
        <title>Sequencing the genomes of 1000 actinobacteria strains.</title>
        <authorList>
            <person name="Klenk H.-P."/>
        </authorList>
    </citation>
    <scope>NUCLEOTIDE SEQUENCE [LARGE SCALE GENOMIC DNA]</scope>
    <source>
        <strain evidence="2 3">DSM 44109</strain>
    </source>
</reference>